<dbReference type="NCBIfam" id="TIGR01855">
    <property type="entry name" value="IMP_synth_hisH"/>
    <property type="match status" value="1"/>
</dbReference>
<evidence type="ECO:0000256" key="9">
    <source>
        <dbReference type="ARBA" id="ARBA00049534"/>
    </source>
</evidence>
<dbReference type="EC" id="3.5.1.2" evidence="10"/>
<dbReference type="AlphaFoldDB" id="A0A9D1SH89"/>
<evidence type="ECO:0000256" key="3">
    <source>
        <dbReference type="ARBA" id="ARBA00022605"/>
    </source>
</evidence>
<dbReference type="PIRSF" id="PIRSF000495">
    <property type="entry name" value="Amidotransf_hisH"/>
    <property type="match status" value="1"/>
</dbReference>
<dbReference type="PANTHER" id="PTHR42701">
    <property type="entry name" value="IMIDAZOLE GLYCEROL PHOSPHATE SYNTHASE SUBUNIT HISH"/>
    <property type="match status" value="1"/>
</dbReference>
<reference evidence="13" key="2">
    <citation type="journal article" date="2021" name="PeerJ">
        <title>Extensive microbial diversity within the chicken gut microbiome revealed by metagenomics and culture.</title>
        <authorList>
            <person name="Gilroy R."/>
            <person name="Ravi A."/>
            <person name="Getino M."/>
            <person name="Pursley I."/>
            <person name="Horton D.L."/>
            <person name="Alikhan N.F."/>
            <person name="Baker D."/>
            <person name="Gharbi K."/>
            <person name="Hall N."/>
            <person name="Watson M."/>
            <person name="Adriaenssens E.M."/>
            <person name="Foster-Nyarko E."/>
            <person name="Jarju S."/>
            <person name="Secka A."/>
            <person name="Antonio M."/>
            <person name="Oren A."/>
            <person name="Chaudhuri R.R."/>
            <person name="La Ragione R."/>
            <person name="Hildebrand F."/>
            <person name="Pallen M.J."/>
        </authorList>
    </citation>
    <scope>NUCLEOTIDE SEQUENCE</scope>
    <source>
        <strain evidence="13">11687</strain>
    </source>
</reference>
<evidence type="ECO:0000256" key="7">
    <source>
        <dbReference type="ARBA" id="ARBA00023239"/>
    </source>
</evidence>
<keyword evidence="7 10" id="KW-0456">Lyase</keyword>
<keyword evidence="4 10" id="KW-0378">Hydrolase</keyword>
<dbReference type="GO" id="GO:0000105">
    <property type="term" value="P:L-histidine biosynthetic process"/>
    <property type="evidence" value="ECO:0007669"/>
    <property type="project" value="UniProtKB-UniRule"/>
</dbReference>
<keyword evidence="6 10" id="KW-0368">Histidine biosynthesis</keyword>
<protein>
    <recommendedName>
        <fullName evidence="10">Imidazole glycerol phosphate synthase subunit HisH</fullName>
        <ecNumber evidence="10">4.3.2.10</ecNumber>
    </recommendedName>
    <alternativeName>
        <fullName evidence="10">IGP synthase glutaminase subunit</fullName>
        <ecNumber evidence="10">3.5.1.2</ecNumber>
    </alternativeName>
    <alternativeName>
        <fullName evidence="10">IGP synthase subunit HisH</fullName>
    </alternativeName>
    <alternativeName>
        <fullName evidence="10">ImGP synthase subunit HisH</fullName>
        <shortName evidence="10">IGPS subunit HisH</shortName>
    </alternativeName>
</protein>
<evidence type="ECO:0000259" key="12">
    <source>
        <dbReference type="Pfam" id="PF00117"/>
    </source>
</evidence>
<evidence type="ECO:0000313" key="14">
    <source>
        <dbReference type="Proteomes" id="UP000824081"/>
    </source>
</evidence>
<comment type="subunit">
    <text evidence="2 10">Heterodimer of HisH and HisF.</text>
</comment>
<evidence type="ECO:0000313" key="13">
    <source>
        <dbReference type="EMBL" id="HIU59558.1"/>
    </source>
</evidence>
<sequence length="197" mass="21563">MTGIIDYGAGNLRSVQKALEYLGEPDVISDSESVLDGCDRLILPGVGAFGQGMEALNAKKLPEYIRRRAKEVPVLGICLGMQFLMRRSFEDGEHAGLGFCDGDVIRFREGKVPSIGWNCVSALRSPLFSGIPEGSEFYFVHSYYAPVGEYTIARAEYGVPFSAAVWDGKNAYGVQFHPEKSGEKGLALLRNFVRLNG</sequence>
<dbReference type="EMBL" id="DVMZ01000147">
    <property type="protein sequence ID" value="HIU59558.1"/>
    <property type="molecule type" value="Genomic_DNA"/>
</dbReference>
<comment type="catalytic activity">
    <reaction evidence="8 10">
        <text>5-[(5-phospho-1-deoxy-D-ribulos-1-ylimino)methylamino]-1-(5-phospho-beta-D-ribosyl)imidazole-4-carboxamide + L-glutamine = D-erythro-1-(imidazol-4-yl)glycerol 3-phosphate + 5-amino-1-(5-phospho-beta-D-ribosyl)imidazole-4-carboxamide + L-glutamate + H(+)</text>
        <dbReference type="Rhea" id="RHEA:24793"/>
        <dbReference type="ChEBI" id="CHEBI:15378"/>
        <dbReference type="ChEBI" id="CHEBI:29985"/>
        <dbReference type="ChEBI" id="CHEBI:58278"/>
        <dbReference type="ChEBI" id="CHEBI:58359"/>
        <dbReference type="ChEBI" id="CHEBI:58475"/>
        <dbReference type="ChEBI" id="CHEBI:58525"/>
        <dbReference type="EC" id="4.3.2.10"/>
    </reaction>
</comment>
<dbReference type="GO" id="GO:0000107">
    <property type="term" value="F:imidazoleglycerol-phosphate synthase activity"/>
    <property type="evidence" value="ECO:0007669"/>
    <property type="project" value="UniProtKB-UniRule"/>
</dbReference>
<evidence type="ECO:0000256" key="4">
    <source>
        <dbReference type="ARBA" id="ARBA00022801"/>
    </source>
</evidence>
<gene>
    <name evidence="10 13" type="primary">hisH</name>
    <name evidence="13" type="ORF">IAC57_05575</name>
</gene>
<evidence type="ECO:0000256" key="11">
    <source>
        <dbReference type="PIRSR" id="PIRSR000495-1"/>
    </source>
</evidence>
<keyword evidence="5 10" id="KW-0315">Glutamine amidotransferase</keyword>
<reference evidence="13" key="1">
    <citation type="submission" date="2020-10" db="EMBL/GenBank/DDBJ databases">
        <authorList>
            <person name="Gilroy R."/>
        </authorList>
    </citation>
    <scope>NUCLEOTIDE SEQUENCE</scope>
    <source>
        <strain evidence="13">11687</strain>
    </source>
</reference>
<dbReference type="HAMAP" id="MF_00278">
    <property type="entry name" value="HisH"/>
    <property type="match status" value="1"/>
</dbReference>
<comment type="catalytic activity">
    <reaction evidence="9 10">
        <text>L-glutamine + H2O = L-glutamate + NH4(+)</text>
        <dbReference type="Rhea" id="RHEA:15889"/>
        <dbReference type="ChEBI" id="CHEBI:15377"/>
        <dbReference type="ChEBI" id="CHEBI:28938"/>
        <dbReference type="ChEBI" id="CHEBI:29985"/>
        <dbReference type="ChEBI" id="CHEBI:58359"/>
        <dbReference type="EC" id="3.5.1.2"/>
    </reaction>
</comment>
<comment type="function">
    <text evidence="10">IGPS catalyzes the conversion of PRFAR and glutamine to IGP, AICAR and glutamate. The HisH subunit catalyzes the hydrolysis of glutamine to glutamate and ammonia as part of the synthesis of IGP and AICAR. The resulting ammonia molecule is channeled to the active site of HisF.</text>
</comment>
<dbReference type="Gene3D" id="3.40.50.880">
    <property type="match status" value="1"/>
</dbReference>
<accession>A0A9D1SH89</accession>
<proteinExistence type="inferred from homology"/>
<dbReference type="SUPFAM" id="SSF52317">
    <property type="entry name" value="Class I glutamine amidotransferase-like"/>
    <property type="match status" value="1"/>
</dbReference>
<dbReference type="PROSITE" id="PS51273">
    <property type="entry name" value="GATASE_TYPE_1"/>
    <property type="match status" value="1"/>
</dbReference>
<keyword evidence="10" id="KW-0963">Cytoplasm</keyword>
<dbReference type="EC" id="4.3.2.10" evidence="10"/>
<dbReference type="GO" id="GO:0005737">
    <property type="term" value="C:cytoplasm"/>
    <property type="evidence" value="ECO:0007669"/>
    <property type="project" value="UniProtKB-SubCell"/>
</dbReference>
<organism evidence="13 14">
    <name type="scientific">Candidatus Scatosoma pullistercoris</name>
    <dbReference type="NCBI Taxonomy" id="2840934"/>
    <lineage>
        <taxon>Bacteria</taxon>
        <taxon>Bacillati</taxon>
        <taxon>Bacillota</taxon>
        <taxon>Clostridia</taxon>
        <taxon>Candidatus Scatosoma</taxon>
    </lineage>
</organism>
<dbReference type="PANTHER" id="PTHR42701:SF1">
    <property type="entry name" value="IMIDAZOLE GLYCEROL PHOSPHATE SYNTHASE SUBUNIT HISH"/>
    <property type="match status" value="1"/>
</dbReference>
<dbReference type="GO" id="GO:0004359">
    <property type="term" value="F:glutaminase activity"/>
    <property type="evidence" value="ECO:0007669"/>
    <property type="project" value="UniProtKB-EC"/>
</dbReference>
<feature type="active site" evidence="10 11">
    <location>
        <position position="179"/>
    </location>
</feature>
<name>A0A9D1SH89_9FIRM</name>
<dbReference type="InterPro" id="IPR029062">
    <property type="entry name" value="Class_I_gatase-like"/>
</dbReference>
<evidence type="ECO:0000256" key="5">
    <source>
        <dbReference type="ARBA" id="ARBA00022962"/>
    </source>
</evidence>
<feature type="active site" description="Nucleophile" evidence="10 11">
    <location>
        <position position="78"/>
    </location>
</feature>
<dbReference type="Pfam" id="PF00117">
    <property type="entry name" value="GATase"/>
    <property type="match status" value="1"/>
</dbReference>
<comment type="pathway">
    <text evidence="1 10">Amino-acid biosynthesis; L-histidine biosynthesis; L-histidine from 5-phospho-alpha-D-ribose 1-diphosphate: step 5/9.</text>
</comment>
<evidence type="ECO:0000256" key="2">
    <source>
        <dbReference type="ARBA" id="ARBA00011152"/>
    </source>
</evidence>
<comment type="caution">
    <text evidence="13">The sequence shown here is derived from an EMBL/GenBank/DDBJ whole genome shotgun (WGS) entry which is preliminary data.</text>
</comment>
<dbReference type="Proteomes" id="UP000824081">
    <property type="component" value="Unassembled WGS sequence"/>
</dbReference>
<evidence type="ECO:0000256" key="1">
    <source>
        <dbReference type="ARBA" id="ARBA00005091"/>
    </source>
</evidence>
<comment type="subcellular location">
    <subcellularLocation>
        <location evidence="10">Cytoplasm</location>
    </subcellularLocation>
</comment>
<dbReference type="CDD" id="cd01748">
    <property type="entry name" value="GATase1_IGP_Synthase"/>
    <property type="match status" value="1"/>
</dbReference>
<dbReference type="InterPro" id="IPR010139">
    <property type="entry name" value="Imidazole-glycPsynth_HisH"/>
</dbReference>
<dbReference type="GO" id="GO:0016829">
    <property type="term" value="F:lyase activity"/>
    <property type="evidence" value="ECO:0007669"/>
    <property type="project" value="UniProtKB-KW"/>
</dbReference>
<evidence type="ECO:0000256" key="8">
    <source>
        <dbReference type="ARBA" id="ARBA00047838"/>
    </source>
</evidence>
<feature type="domain" description="Glutamine amidotransferase" evidence="12">
    <location>
        <begin position="4"/>
        <end position="193"/>
    </location>
</feature>
<evidence type="ECO:0000256" key="10">
    <source>
        <dbReference type="HAMAP-Rule" id="MF_00278"/>
    </source>
</evidence>
<dbReference type="InterPro" id="IPR017926">
    <property type="entry name" value="GATASE"/>
</dbReference>
<evidence type="ECO:0000256" key="6">
    <source>
        <dbReference type="ARBA" id="ARBA00023102"/>
    </source>
</evidence>
<feature type="active site" evidence="10 11">
    <location>
        <position position="177"/>
    </location>
</feature>
<keyword evidence="3 10" id="KW-0028">Amino-acid biosynthesis</keyword>